<reference evidence="8" key="1">
    <citation type="submission" date="2018-04" db="EMBL/GenBank/DDBJ databases">
        <authorList>
            <person name="Lucker S."/>
            <person name="Sakoula D."/>
        </authorList>
    </citation>
    <scope>NUCLEOTIDE SEQUENCE [LARGE SCALE GENOMIC DNA]</scope>
</reference>
<evidence type="ECO:0000256" key="3">
    <source>
        <dbReference type="ARBA" id="ARBA00023274"/>
    </source>
</evidence>
<gene>
    <name evidence="4" type="primary">rpsR</name>
    <name evidence="7" type="ORF">NITLEN_10675</name>
</gene>
<dbReference type="HAMAP" id="MF_00270">
    <property type="entry name" value="Ribosomal_bS18"/>
    <property type="match status" value="1"/>
</dbReference>
<dbReference type="PANTHER" id="PTHR13479:SF40">
    <property type="entry name" value="SMALL RIBOSOMAL SUBUNIT PROTEIN BS18M"/>
    <property type="match status" value="1"/>
</dbReference>
<keyword evidence="3 4" id="KW-0687">Ribonucleoprotein</keyword>
<dbReference type="PRINTS" id="PR00974">
    <property type="entry name" value="RIBOSOMALS18"/>
</dbReference>
<keyword evidence="4" id="KW-0694">RNA-binding</keyword>
<dbReference type="GO" id="GO:0070181">
    <property type="term" value="F:small ribosomal subunit rRNA binding"/>
    <property type="evidence" value="ECO:0007669"/>
    <property type="project" value="TreeGrafter"/>
</dbReference>
<dbReference type="Proteomes" id="UP000248168">
    <property type="component" value="Unassembled WGS sequence"/>
</dbReference>
<dbReference type="RefSeq" id="WP_121988097.1">
    <property type="nucleotide sequence ID" value="NZ_OUNR01000001.1"/>
</dbReference>
<dbReference type="AlphaFoldDB" id="A0A330L320"/>
<keyword evidence="2 4" id="KW-0689">Ribosomal protein</keyword>
<feature type="region of interest" description="Disordered" evidence="6">
    <location>
        <begin position="1"/>
        <end position="23"/>
    </location>
</feature>
<comment type="similarity">
    <text evidence="1 4 5">Belongs to the bacterial ribosomal protein bS18 family.</text>
</comment>
<dbReference type="PANTHER" id="PTHR13479">
    <property type="entry name" value="30S RIBOSOMAL PROTEIN S18"/>
    <property type="match status" value="1"/>
</dbReference>
<dbReference type="Pfam" id="PF01084">
    <property type="entry name" value="Ribosomal_S18"/>
    <property type="match status" value="1"/>
</dbReference>
<dbReference type="OrthoDB" id="9812008at2"/>
<dbReference type="InterPro" id="IPR036870">
    <property type="entry name" value="Ribosomal_bS18_sf"/>
</dbReference>
<keyword evidence="4" id="KW-0699">rRNA-binding</keyword>
<evidence type="ECO:0000256" key="5">
    <source>
        <dbReference type="RuleBase" id="RU003910"/>
    </source>
</evidence>
<organism evidence="7 8">
    <name type="scientific">Nitrospira lenta</name>
    <dbReference type="NCBI Taxonomy" id="1436998"/>
    <lineage>
        <taxon>Bacteria</taxon>
        <taxon>Pseudomonadati</taxon>
        <taxon>Nitrospirota</taxon>
        <taxon>Nitrospiria</taxon>
        <taxon>Nitrospirales</taxon>
        <taxon>Nitrospiraceae</taxon>
        <taxon>Nitrospira</taxon>
    </lineage>
</organism>
<protein>
    <recommendedName>
        <fullName evidence="4">Small ribosomal subunit protein bS18</fullName>
    </recommendedName>
</protein>
<proteinExistence type="inferred from homology"/>
<dbReference type="FunCoup" id="A0A330L320">
    <property type="interactions" value="588"/>
</dbReference>
<keyword evidence="8" id="KW-1185">Reference proteome</keyword>
<dbReference type="InterPro" id="IPR001648">
    <property type="entry name" value="Ribosomal_bS18"/>
</dbReference>
<dbReference type="NCBIfam" id="TIGR00165">
    <property type="entry name" value="S18"/>
    <property type="match status" value="1"/>
</dbReference>
<dbReference type="GO" id="GO:0006412">
    <property type="term" value="P:translation"/>
    <property type="evidence" value="ECO:0007669"/>
    <property type="project" value="UniProtKB-UniRule"/>
</dbReference>
<comment type="subunit">
    <text evidence="4">Part of the 30S ribosomal subunit. Forms a tight heterodimer with protein bS6.</text>
</comment>
<evidence type="ECO:0000313" key="8">
    <source>
        <dbReference type="Proteomes" id="UP000248168"/>
    </source>
</evidence>
<evidence type="ECO:0000313" key="7">
    <source>
        <dbReference type="EMBL" id="SPP63589.1"/>
    </source>
</evidence>
<comment type="function">
    <text evidence="4">Binds as a heterodimer with protein bS6 to the central domain of the 16S rRNA, where it helps stabilize the platform of the 30S subunit.</text>
</comment>
<dbReference type="GO" id="GO:0022627">
    <property type="term" value="C:cytosolic small ribosomal subunit"/>
    <property type="evidence" value="ECO:0007669"/>
    <property type="project" value="TreeGrafter"/>
</dbReference>
<dbReference type="Gene3D" id="4.10.640.10">
    <property type="entry name" value="Ribosomal protein S18"/>
    <property type="match status" value="1"/>
</dbReference>
<name>A0A330L320_9BACT</name>
<accession>A0A330L320</accession>
<evidence type="ECO:0000256" key="1">
    <source>
        <dbReference type="ARBA" id="ARBA00005589"/>
    </source>
</evidence>
<evidence type="ECO:0000256" key="4">
    <source>
        <dbReference type="HAMAP-Rule" id="MF_00270"/>
    </source>
</evidence>
<dbReference type="GO" id="GO:0003735">
    <property type="term" value="F:structural constituent of ribosome"/>
    <property type="evidence" value="ECO:0007669"/>
    <property type="project" value="InterPro"/>
</dbReference>
<evidence type="ECO:0000256" key="2">
    <source>
        <dbReference type="ARBA" id="ARBA00022980"/>
    </source>
</evidence>
<sequence length="91" mass="10381">MERTGGATGGDRRDGNGGGGRLFQRRRPCRFCLEKAPIDFKDAGLLRNFLTERGRIVPRRISGNCMRHQRELTISIKRARHIAIISFAEER</sequence>
<dbReference type="SUPFAM" id="SSF46911">
    <property type="entry name" value="Ribosomal protein S18"/>
    <property type="match status" value="1"/>
</dbReference>
<dbReference type="EMBL" id="OUNR01000001">
    <property type="protein sequence ID" value="SPP63589.1"/>
    <property type="molecule type" value="Genomic_DNA"/>
</dbReference>
<dbReference type="InParanoid" id="A0A330L320"/>
<evidence type="ECO:0000256" key="6">
    <source>
        <dbReference type="SAM" id="MobiDB-lite"/>
    </source>
</evidence>